<evidence type="ECO:0000313" key="2">
    <source>
        <dbReference type="EMBL" id="KAJ6843197.1"/>
    </source>
</evidence>
<accession>A0AAX6HRL7</accession>
<evidence type="ECO:0000256" key="1">
    <source>
        <dbReference type="SAM" id="MobiDB-lite"/>
    </source>
</evidence>
<sequence length="154" mass="17903">MTTLTISRPFFPTLATAPPFPNHQQPPNCRISPTPVMTPLVSQPPHCYAWTRHLFNCLDHPVFPIDHHRTKYTIPWFNLHHHINRRPPFPSAKPPRPTTSRHPSITATTIDRPFPGHIQKLHSRGRGRTSVDLRRRPRRARRPHPTFVQQTAQI</sequence>
<dbReference type="EMBL" id="JANAVB010007397">
    <property type="protein sequence ID" value="KAJ6843197.1"/>
    <property type="molecule type" value="Genomic_DNA"/>
</dbReference>
<keyword evidence="3" id="KW-1185">Reference proteome</keyword>
<reference evidence="2" key="2">
    <citation type="submission" date="2023-04" db="EMBL/GenBank/DDBJ databases">
        <authorList>
            <person name="Bruccoleri R.E."/>
            <person name="Oakeley E.J."/>
            <person name="Faust A.-M."/>
            <person name="Dessus-Babus S."/>
            <person name="Altorfer M."/>
            <person name="Burckhardt D."/>
            <person name="Oertli M."/>
            <person name="Naumann U."/>
            <person name="Petersen F."/>
            <person name="Wong J."/>
        </authorList>
    </citation>
    <scope>NUCLEOTIDE SEQUENCE</scope>
    <source>
        <strain evidence="2">GSM-AAB239-AS_SAM_17_03QT</strain>
        <tissue evidence="2">Leaf</tissue>
    </source>
</reference>
<gene>
    <name evidence="2" type="ORF">M6B38_300725</name>
</gene>
<reference evidence="2" key="1">
    <citation type="journal article" date="2023" name="GigaByte">
        <title>Genome assembly of the bearded iris, Iris pallida Lam.</title>
        <authorList>
            <person name="Bruccoleri R.E."/>
            <person name="Oakeley E.J."/>
            <person name="Faust A.M.E."/>
            <person name="Altorfer M."/>
            <person name="Dessus-Babus S."/>
            <person name="Burckhardt D."/>
            <person name="Oertli M."/>
            <person name="Naumann U."/>
            <person name="Petersen F."/>
            <person name="Wong J."/>
        </authorList>
    </citation>
    <scope>NUCLEOTIDE SEQUENCE</scope>
    <source>
        <strain evidence="2">GSM-AAB239-AS_SAM_17_03QT</strain>
    </source>
</reference>
<dbReference type="Proteomes" id="UP001140949">
    <property type="component" value="Unassembled WGS sequence"/>
</dbReference>
<feature type="region of interest" description="Disordered" evidence="1">
    <location>
        <begin position="87"/>
        <end position="154"/>
    </location>
</feature>
<organism evidence="2 3">
    <name type="scientific">Iris pallida</name>
    <name type="common">Sweet iris</name>
    <dbReference type="NCBI Taxonomy" id="29817"/>
    <lineage>
        <taxon>Eukaryota</taxon>
        <taxon>Viridiplantae</taxon>
        <taxon>Streptophyta</taxon>
        <taxon>Embryophyta</taxon>
        <taxon>Tracheophyta</taxon>
        <taxon>Spermatophyta</taxon>
        <taxon>Magnoliopsida</taxon>
        <taxon>Liliopsida</taxon>
        <taxon>Asparagales</taxon>
        <taxon>Iridaceae</taxon>
        <taxon>Iridoideae</taxon>
        <taxon>Irideae</taxon>
        <taxon>Iris</taxon>
    </lineage>
</organism>
<name>A0AAX6HRL7_IRIPA</name>
<feature type="compositionally biased region" description="Polar residues" evidence="1">
    <location>
        <begin position="98"/>
        <end position="109"/>
    </location>
</feature>
<proteinExistence type="predicted"/>
<protein>
    <submittedName>
        <fullName evidence="2">Leucine-rich repeat extensin-like protein 7</fullName>
    </submittedName>
</protein>
<evidence type="ECO:0000313" key="3">
    <source>
        <dbReference type="Proteomes" id="UP001140949"/>
    </source>
</evidence>
<dbReference type="AlphaFoldDB" id="A0AAX6HRL7"/>
<feature type="compositionally biased region" description="Basic residues" evidence="1">
    <location>
        <begin position="135"/>
        <end position="144"/>
    </location>
</feature>
<feature type="compositionally biased region" description="Pro residues" evidence="1">
    <location>
        <begin position="87"/>
        <end position="97"/>
    </location>
</feature>
<comment type="caution">
    <text evidence="2">The sequence shown here is derived from an EMBL/GenBank/DDBJ whole genome shotgun (WGS) entry which is preliminary data.</text>
</comment>